<dbReference type="KEGG" id="mlr:MELLADRAFT_85384"/>
<dbReference type="Proteomes" id="UP000001072">
    <property type="component" value="Unassembled WGS sequence"/>
</dbReference>
<gene>
    <name evidence="2" type="ORF">MELLADRAFT_85384</name>
</gene>
<dbReference type="EMBL" id="GL883103">
    <property type="protein sequence ID" value="EGG07831.1"/>
    <property type="molecule type" value="Genomic_DNA"/>
</dbReference>
<feature type="compositionally biased region" description="Basic and acidic residues" evidence="1">
    <location>
        <begin position="125"/>
        <end position="139"/>
    </location>
</feature>
<name>F4RIH9_MELLP</name>
<sequence>MPSYSRYLRSCGAQPPTALAQARRPTGRNLRSNRTVSFENSHSISTSNRGRNAQTSFNPQSPAQNPTTRKRSCRSIPDDDDTPTDVDEDDEVADLLRQLEKHIQHSPDPSNQRTSNRNQRQRIGHTADRDKQATDHVEDQANENDEDEEEVDEEEDEEEEDDEEDDDDDEEQDDDDDPNLF</sequence>
<feature type="region of interest" description="Disordered" evidence="1">
    <location>
        <begin position="1"/>
        <end position="181"/>
    </location>
</feature>
<dbReference type="VEuPathDB" id="FungiDB:MELLADRAFT_85384"/>
<organism evidence="3">
    <name type="scientific">Melampsora larici-populina (strain 98AG31 / pathotype 3-4-7)</name>
    <name type="common">Poplar leaf rust fungus</name>
    <dbReference type="NCBI Taxonomy" id="747676"/>
    <lineage>
        <taxon>Eukaryota</taxon>
        <taxon>Fungi</taxon>
        <taxon>Dikarya</taxon>
        <taxon>Basidiomycota</taxon>
        <taxon>Pucciniomycotina</taxon>
        <taxon>Pucciniomycetes</taxon>
        <taxon>Pucciniales</taxon>
        <taxon>Melampsoraceae</taxon>
        <taxon>Melampsora</taxon>
    </lineage>
</organism>
<protein>
    <submittedName>
        <fullName evidence="2">Uncharacterized protein</fullName>
    </submittedName>
</protein>
<reference evidence="3" key="1">
    <citation type="journal article" date="2011" name="Proc. Natl. Acad. Sci. U.S.A.">
        <title>Obligate biotrophy features unraveled by the genomic analysis of rust fungi.</title>
        <authorList>
            <person name="Duplessis S."/>
            <person name="Cuomo C.A."/>
            <person name="Lin Y.-C."/>
            <person name="Aerts A."/>
            <person name="Tisserant E."/>
            <person name="Veneault-Fourrey C."/>
            <person name="Joly D.L."/>
            <person name="Hacquard S."/>
            <person name="Amselem J."/>
            <person name="Cantarel B.L."/>
            <person name="Chiu R."/>
            <person name="Coutinho P.M."/>
            <person name="Feau N."/>
            <person name="Field M."/>
            <person name="Frey P."/>
            <person name="Gelhaye E."/>
            <person name="Goldberg J."/>
            <person name="Grabherr M.G."/>
            <person name="Kodira C.D."/>
            <person name="Kohler A."/>
            <person name="Kuees U."/>
            <person name="Lindquist E.A."/>
            <person name="Lucas S.M."/>
            <person name="Mago R."/>
            <person name="Mauceli E."/>
            <person name="Morin E."/>
            <person name="Murat C."/>
            <person name="Pangilinan J.L."/>
            <person name="Park R."/>
            <person name="Pearson M."/>
            <person name="Quesneville H."/>
            <person name="Rouhier N."/>
            <person name="Sakthikumar S."/>
            <person name="Salamov A.A."/>
            <person name="Schmutz J."/>
            <person name="Selles B."/>
            <person name="Shapiro H."/>
            <person name="Tanguay P."/>
            <person name="Tuskan G.A."/>
            <person name="Henrissat B."/>
            <person name="Van de Peer Y."/>
            <person name="Rouze P."/>
            <person name="Ellis J.G."/>
            <person name="Dodds P.N."/>
            <person name="Schein J.E."/>
            <person name="Zhong S."/>
            <person name="Hamelin R.C."/>
            <person name="Grigoriev I.V."/>
            <person name="Szabo L.J."/>
            <person name="Martin F."/>
        </authorList>
    </citation>
    <scope>NUCLEOTIDE SEQUENCE [LARGE SCALE GENOMIC DNA]</scope>
    <source>
        <strain evidence="3">98AG31 / pathotype 3-4-7</strain>
    </source>
</reference>
<proteinExistence type="predicted"/>
<dbReference type="RefSeq" id="XP_007409163.1">
    <property type="nucleotide sequence ID" value="XM_007409101.1"/>
</dbReference>
<dbReference type="GeneID" id="18933827"/>
<dbReference type="AlphaFoldDB" id="F4RIH9"/>
<dbReference type="HOGENOM" id="CLU_1489321_0_0_1"/>
<evidence type="ECO:0000313" key="2">
    <source>
        <dbReference type="EMBL" id="EGG07831.1"/>
    </source>
</evidence>
<feature type="compositionally biased region" description="Polar residues" evidence="1">
    <location>
        <begin position="29"/>
        <end position="67"/>
    </location>
</feature>
<accession>F4RIH9</accession>
<evidence type="ECO:0000256" key="1">
    <source>
        <dbReference type="SAM" id="MobiDB-lite"/>
    </source>
</evidence>
<dbReference type="InParanoid" id="F4RIH9"/>
<evidence type="ECO:0000313" key="3">
    <source>
        <dbReference type="Proteomes" id="UP000001072"/>
    </source>
</evidence>
<feature type="compositionally biased region" description="Acidic residues" evidence="1">
    <location>
        <begin position="140"/>
        <end position="181"/>
    </location>
</feature>
<keyword evidence="3" id="KW-1185">Reference proteome</keyword>
<feature type="compositionally biased region" description="Acidic residues" evidence="1">
    <location>
        <begin position="78"/>
        <end position="93"/>
    </location>
</feature>